<evidence type="ECO:0000256" key="2">
    <source>
        <dbReference type="ARBA" id="ARBA00022617"/>
    </source>
</evidence>
<dbReference type="Proteomes" id="UP000600101">
    <property type="component" value="Unassembled WGS sequence"/>
</dbReference>
<dbReference type="PRINTS" id="PR00604">
    <property type="entry name" value="CYTCHRMECIAB"/>
</dbReference>
<organism evidence="9 10">
    <name type="scientific">Siccirubricoccus deserti</name>
    <dbReference type="NCBI Taxonomy" id="2013562"/>
    <lineage>
        <taxon>Bacteria</taxon>
        <taxon>Pseudomonadati</taxon>
        <taxon>Pseudomonadota</taxon>
        <taxon>Alphaproteobacteria</taxon>
        <taxon>Acetobacterales</taxon>
        <taxon>Roseomonadaceae</taxon>
        <taxon>Siccirubricoccus</taxon>
    </lineage>
</organism>
<keyword evidence="4" id="KW-0249">Electron transport</keyword>
<dbReference type="EMBL" id="JACOMF010000008">
    <property type="protein sequence ID" value="MBC4015524.1"/>
    <property type="molecule type" value="Genomic_DNA"/>
</dbReference>
<proteinExistence type="predicted"/>
<feature type="chain" id="PRO_5040925043" evidence="7">
    <location>
        <begin position="19"/>
        <end position="127"/>
    </location>
</feature>
<dbReference type="InterPro" id="IPR036909">
    <property type="entry name" value="Cyt_c-like_dom_sf"/>
</dbReference>
<evidence type="ECO:0000256" key="1">
    <source>
        <dbReference type="ARBA" id="ARBA00022448"/>
    </source>
</evidence>
<keyword evidence="10" id="KW-1185">Reference proteome</keyword>
<feature type="signal peptide" evidence="7">
    <location>
        <begin position="1"/>
        <end position="18"/>
    </location>
</feature>
<evidence type="ECO:0000256" key="3">
    <source>
        <dbReference type="ARBA" id="ARBA00022723"/>
    </source>
</evidence>
<dbReference type="GO" id="GO:0020037">
    <property type="term" value="F:heme binding"/>
    <property type="evidence" value="ECO:0007669"/>
    <property type="project" value="InterPro"/>
</dbReference>
<dbReference type="PROSITE" id="PS51007">
    <property type="entry name" value="CYTC"/>
    <property type="match status" value="1"/>
</dbReference>
<name>A0A9X0QX00_9PROT</name>
<keyword evidence="2 6" id="KW-0349">Heme</keyword>
<keyword evidence="1" id="KW-0813">Transport</keyword>
<dbReference type="Gene3D" id="1.10.760.10">
    <property type="entry name" value="Cytochrome c-like domain"/>
    <property type="match status" value="1"/>
</dbReference>
<evidence type="ECO:0000313" key="10">
    <source>
        <dbReference type="Proteomes" id="UP000600101"/>
    </source>
</evidence>
<keyword evidence="7" id="KW-0732">Signal</keyword>
<comment type="caution">
    <text evidence="9">The sequence shown here is derived from an EMBL/GenBank/DDBJ whole genome shotgun (WGS) entry which is preliminary data.</text>
</comment>
<dbReference type="Pfam" id="PF00034">
    <property type="entry name" value="Cytochrom_C"/>
    <property type="match status" value="1"/>
</dbReference>
<evidence type="ECO:0000256" key="5">
    <source>
        <dbReference type="ARBA" id="ARBA00023004"/>
    </source>
</evidence>
<gene>
    <name evidence="9" type="ORF">H7965_09310</name>
</gene>
<evidence type="ECO:0000256" key="6">
    <source>
        <dbReference type="PROSITE-ProRule" id="PRU00433"/>
    </source>
</evidence>
<accession>A0A9X0QX00</accession>
<dbReference type="InterPro" id="IPR009056">
    <property type="entry name" value="Cyt_c-like_dom"/>
</dbReference>
<dbReference type="AlphaFoldDB" id="A0A9X0QX00"/>
<feature type="domain" description="Cytochrome c" evidence="8">
    <location>
        <begin position="22"/>
        <end position="124"/>
    </location>
</feature>
<evidence type="ECO:0000259" key="8">
    <source>
        <dbReference type="PROSITE" id="PS51007"/>
    </source>
</evidence>
<keyword evidence="5 6" id="KW-0408">Iron</keyword>
<evidence type="ECO:0000256" key="7">
    <source>
        <dbReference type="SAM" id="SignalP"/>
    </source>
</evidence>
<sequence length="127" mass="13197">MIRAALLALLLLAPPAQAEAEARPEAGADIFAARCASCHSAEAGAPPRPGPNLAGVIGRQVGGDPGFDYSPVLRGAAGQVWDAPMLERFLADPEEMFPGLWMGGNGLRQAADRAAVARFLRRNAGAH</sequence>
<dbReference type="GO" id="GO:0046872">
    <property type="term" value="F:metal ion binding"/>
    <property type="evidence" value="ECO:0007669"/>
    <property type="project" value="UniProtKB-KW"/>
</dbReference>
<reference evidence="9" key="1">
    <citation type="submission" date="2020-08" db="EMBL/GenBank/DDBJ databases">
        <authorList>
            <person name="Hu Y."/>
            <person name="Nguyen S.V."/>
            <person name="Li F."/>
            <person name="Fanning S."/>
        </authorList>
    </citation>
    <scope>NUCLEOTIDE SEQUENCE</scope>
    <source>
        <strain evidence="9">SYSU D8009</strain>
    </source>
</reference>
<dbReference type="InterPro" id="IPR002327">
    <property type="entry name" value="Cyt_c_1A/1B"/>
</dbReference>
<dbReference type="PANTHER" id="PTHR11961">
    <property type="entry name" value="CYTOCHROME C"/>
    <property type="match status" value="1"/>
</dbReference>
<dbReference type="GO" id="GO:0009055">
    <property type="term" value="F:electron transfer activity"/>
    <property type="evidence" value="ECO:0007669"/>
    <property type="project" value="InterPro"/>
</dbReference>
<keyword evidence="3 6" id="KW-0479">Metal-binding</keyword>
<dbReference type="SUPFAM" id="SSF46626">
    <property type="entry name" value="Cytochrome c"/>
    <property type="match status" value="1"/>
</dbReference>
<dbReference type="RefSeq" id="WP_186770299.1">
    <property type="nucleotide sequence ID" value="NZ_JACOMF010000008.1"/>
</dbReference>
<evidence type="ECO:0000256" key="4">
    <source>
        <dbReference type="ARBA" id="ARBA00022982"/>
    </source>
</evidence>
<protein>
    <submittedName>
        <fullName evidence="9">C-type cytochrome</fullName>
    </submittedName>
</protein>
<evidence type="ECO:0000313" key="9">
    <source>
        <dbReference type="EMBL" id="MBC4015524.1"/>
    </source>
</evidence>